<evidence type="ECO:0000256" key="1">
    <source>
        <dbReference type="SAM" id="Phobius"/>
    </source>
</evidence>
<protein>
    <submittedName>
        <fullName evidence="2">Uncharacterized protein</fullName>
    </submittedName>
</protein>
<dbReference type="VEuPathDB" id="FungiDB:PV08_10048"/>
<keyword evidence="1" id="KW-1133">Transmembrane helix</keyword>
<dbReference type="AlphaFoldDB" id="A0A0D2BHC5"/>
<feature type="transmembrane region" description="Helical" evidence="1">
    <location>
        <begin position="290"/>
        <end position="308"/>
    </location>
</feature>
<evidence type="ECO:0000313" key="2">
    <source>
        <dbReference type="EMBL" id="KIW10749.1"/>
    </source>
</evidence>
<dbReference type="GeneID" id="27337131"/>
<name>A0A0D2BHC5_9EURO</name>
<evidence type="ECO:0000313" key="3">
    <source>
        <dbReference type="Proteomes" id="UP000053328"/>
    </source>
</evidence>
<feature type="transmembrane region" description="Helical" evidence="1">
    <location>
        <begin position="56"/>
        <end position="80"/>
    </location>
</feature>
<gene>
    <name evidence="2" type="ORF">PV08_10048</name>
</gene>
<feature type="transmembrane region" description="Helical" evidence="1">
    <location>
        <begin position="163"/>
        <end position="182"/>
    </location>
</feature>
<feature type="transmembrane region" description="Helical" evidence="1">
    <location>
        <begin position="132"/>
        <end position="151"/>
    </location>
</feature>
<keyword evidence="1" id="KW-0472">Membrane</keyword>
<reference evidence="2 3" key="1">
    <citation type="submission" date="2015-01" db="EMBL/GenBank/DDBJ databases">
        <title>The Genome Sequence of Exophiala spinifera CBS89968.</title>
        <authorList>
            <consortium name="The Broad Institute Genomics Platform"/>
            <person name="Cuomo C."/>
            <person name="de Hoog S."/>
            <person name="Gorbushina A."/>
            <person name="Stielow B."/>
            <person name="Teixiera M."/>
            <person name="Abouelleil A."/>
            <person name="Chapman S.B."/>
            <person name="Priest M."/>
            <person name="Young S.K."/>
            <person name="Wortman J."/>
            <person name="Nusbaum C."/>
            <person name="Birren B."/>
        </authorList>
    </citation>
    <scope>NUCLEOTIDE SEQUENCE [LARGE SCALE GENOMIC DNA]</scope>
    <source>
        <strain evidence="2 3">CBS 89968</strain>
    </source>
</reference>
<dbReference type="HOGENOM" id="CLU_043546_0_0_1"/>
<keyword evidence="3" id="KW-1185">Reference proteome</keyword>
<feature type="transmembrane region" description="Helical" evidence="1">
    <location>
        <begin position="379"/>
        <end position="410"/>
    </location>
</feature>
<accession>A0A0D2BHC5</accession>
<dbReference type="Proteomes" id="UP000053328">
    <property type="component" value="Unassembled WGS sequence"/>
</dbReference>
<dbReference type="OrthoDB" id="4117575at2759"/>
<feature type="transmembrane region" description="Helical" evidence="1">
    <location>
        <begin position="430"/>
        <end position="448"/>
    </location>
</feature>
<dbReference type="EMBL" id="KN847499">
    <property type="protein sequence ID" value="KIW10749.1"/>
    <property type="molecule type" value="Genomic_DNA"/>
</dbReference>
<sequence>MASSLGAFNLSRSYNPPLIAQEISCTYPISDVYGPTPRYVYYACLFLSFLTPRYGWLAHAILGVAVAYAATAAVQAFILLSARLVPAPVQNVTIPYVPGTNLTGYFAGIDALVTNTDYVKIQPDYLELDIDAVTSVVITAYLVGLPLQCWSRITRASTALHRLVLAWNLVMLAASISVLILWPHLNVAPAQYRFCYANVDDGDSFQNNNGWDSDYWDQTWNQTVWRLFGQPILDNALWFNYTSNCMYPCFSTSQILRQASSLRASAFTPNAPGARLHTDDGYSKDDFQPLIYTAITCFTAAQLFLLAMGRLKLCTRRVPIYEPRQIWARRKEIWRSFDDDFKRGWAHLTNILRSPLKALRTLHLPRQRNITTPIRQHPLFLFSIDLLVMLVLIAAMLLGPLTVIAFIIWIERYIHQDGTPTESPQAVGQWGIAVELGVVLVAACVLRLKHRIASEEEIRREIEHRTVELDKLRCIADSKRSDALPRTEEQQTK</sequence>
<dbReference type="RefSeq" id="XP_016230965.1">
    <property type="nucleotide sequence ID" value="XM_016384363.1"/>
</dbReference>
<keyword evidence="1" id="KW-0812">Transmembrane</keyword>
<organism evidence="2 3">
    <name type="scientific">Exophiala spinifera</name>
    <dbReference type="NCBI Taxonomy" id="91928"/>
    <lineage>
        <taxon>Eukaryota</taxon>
        <taxon>Fungi</taxon>
        <taxon>Dikarya</taxon>
        <taxon>Ascomycota</taxon>
        <taxon>Pezizomycotina</taxon>
        <taxon>Eurotiomycetes</taxon>
        <taxon>Chaetothyriomycetidae</taxon>
        <taxon>Chaetothyriales</taxon>
        <taxon>Herpotrichiellaceae</taxon>
        <taxon>Exophiala</taxon>
    </lineage>
</organism>
<proteinExistence type="predicted"/>